<evidence type="ECO:0000256" key="1">
    <source>
        <dbReference type="SAM" id="MobiDB-lite"/>
    </source>
</evidence>
<comment type="caution">
    <text evidence="3">The sequence shown here is derived from an EMBL/GenBank/DDBJ whole genome shotgun (WGS) entry which is preliminary data.</text>
</comment>
<evidence type="ECO:0000259" key="2">
    <source>
        <dbReference type="Pfam" id="PF25884"/>
    </source>
</evidence>
<evidence type="ECO:0000313" key="3">
    <source>
        <dbReference type="EMBL" id="KAE8734110.1"/>
    </source>
</evidence>
<reference evidence="3" key="1">
    <citation type="submission" date="2019-09" db="EMBL/GenBank/DDBJ databases">
        <title>Draft genome information of white flower Hibiscus syriacus.</title>
        <authorList>
            <person name="Kim Y.-M."/>
        </authorList>
    </citation>
    <scope>NUCLEOTIDE SEQUENCE [LARGE SCALE GENOMIC DNA]</scope>
    <source>
        <strain evidence="3">YM2019G1</strain>
    </source>
</reference>
<name>A0A6A3CXR2_HIBSY</name>
<evidence type="ECO:0000313" key="4">
    <source>
        <dbReference type="Proteomes" id="UP000436088"/>
    </source>
</evidence>
<feature type="region of interest" description="Disordered" evidence="1">
    <location>
        <begin position="24"/>
        <end position="44"/>
    </location>
</feature>
<dbReference type="Proteomes" id="UP000436088">
    <property type="component" value="Unassembled WGS sequence"/>
</dbReference>
<dbReference type="InterPro" id="IPR059083">
    <property type="entry name" value="At5g19230_dom"/>
</dbReference>
<keyword evidence="4" id="KW-1185">Reference proteome</keyword>
<feature type="compositionally biased region" description="Polar residues" evidence="1">
    <location>
        <begin position="32"/>
        <end position="44"/>
    </location>
</feature>
<organism evidence="3 4">
    <name type="scientific">Hibiscus syriacus</name>
    <name type="common">Rose of Sharon</name>
    <dbReference type="NCBI Taxonomy" id="106335"/>
    <lineage>
        <taxon>Eukaryota</taxon>
        <taxon>Viridiplantae</taxon>
        <taxon>Streptophyta</taxon>
        <taxon>Embryophyta</taxon>
        <taxon>Tracheophyta</taxon>
        <taxon>Spermatophyta</taxon>
        <taxon>Magnoliopsida</taxon>
        <taxon>eudicotyledons</taxon>
        <taxon>Gunneridae</taxon>
        <taxon>Pentapetalae</taxon>
        <taxon>rosids</taxon>
        <taxon>malvids</taxon>
        <taxon>Malvales</taxon>
        <taxon>Malvaceae</taxon>
        <taxon>Malvoideae</taxon>
        <taxon>Hibiscus</taxon>
    </lineage>
</organism>
<gene>
    <name evidence="3" type="ORF">F3Y22_tig00000778pilonHSYRG00152</name>
</gene>
<dbReference type="Pfam" id="PF25884">
    <property type="entry name" value="At5g19230"/>
    <property type="match status" value="1"/>
</dbReference>
<feature type="domain" description="Uncharacterized GPI-anchored protein At5g19230-like" evidence="2">
    <location>
        <begin position="2"/>
        <end position="77"/>
    </location>
</feature>
<protein>
    <recommendedName>
        <fullName evidence="2">Uncharacterized GPI-anchored protein At5g19230-like domain-containing protein</fullName>
    </recommendedName>
</protein>
<proteinExistence type="predicted"/>
<dbReference type="EMBL" id="VEPZ02000074">
    <property type="protein sequence ID" value="KAE8734110.1"/>
    <property type="molecule type" value="Genomic_DNA"/>
</dbReference>
<accession>A0A6A3CXR2</accession>
<sequence length="138" mass="15246">MKNENAECLADELADEFKTNLAQTPPVPTLFQAPNHSFPTTQPFSQMPFERLSHKGWSSMPACVPNLVPSLVLTNLRSLSTPTISTKPSIQESGSVRTETGSSSFWQPAQLKETMLQLLPPPVRLVGFRNDVIITCYS</sequence>
<feature type="region of interest" description="Disordered" evidence="1">
    <location>
        <begin position="83"/>
        <end position="104"/>
    </location>
</feature>
<dbReference type="AlphaFoldDB" id="A0A6A3CXR2"/>